<dbReference type="EMBL" id="QXML01000007">
    <property type="protein sequence ID" value="RIW14022.1"/>
    <property type="molecule type" value="Genomic_DNA"/>
</dbReference>
<organism evidence="6 7">
    <name type="scientific">Algoriphagus lacus</name>
    <dbReference type="NCBI Taxonomy" id="2056311"/>
    <lineage>
        <taxon>Bacteria</taxon>
        <taxon>Pseudomonadati</taxon>
        <taxon>Bacteroidota</taxon>
        <taxon>Cytophagia</taxon>
        <taxon>Cytophagales</taxon>
        <taxon>Cyclobacteriaceae</taxon>
        <taxon>Algoriphagus</taxon>
    </lineage>
</organism>
<feature type="transmembrane region" description="Helical" evidence="4">
    <location>
        <begin position="306"/>
        <end position="324"/>
    </location>
</feature>
<dbReference type="Proteomes" id="UP000283522">
    <property type="component" value="Unassembled WGS sequence"/>
</dbReference>
<sequence length="368" mass="41921">MISAWLSVVVGILILQYMFLTFLLKSNWKNHQKQLKVFPHVSVLVAARNEEKFLPQLLASLEKLDYPVDKLQILLADDQSQDDTAQVARDWIQKGANRKLISIQSDQVGFYQKNGKANALAVLAQEATGEYFFFTDADCEVPPSWIQEGVSCFGGKTGILIGITQVKCLNFFEKMQELEWWNTLGIVKIVTDLGLPTTGLGNNMVISRDTYFKSGGFEGIPFSLTEDLEISKAIVNEGFEIRHQVSDFFLVKTKAERNWKSLLSQRKRWMSGAMTLSVYWKILLGFQFFFFPAVLVLIGLAWKLGVILWGLKIGIQSVFLSFFAKKAGQKIGILPLLCFDFYQIQSLSLTILYYFWPGQTQWKARNYP</sequence>
<evidence type="ECO:0000256" key="2">
    <source>
        <dbReference type="ARBA" id="ARBA00022676"/>
    </source>
</evidence>
<proteinExistence type="inferred from homology"/>
<evidence type="ECO:0000259" key="5">
    <source>
        <dbReference type="Pfam" id="PF00535"/>
    </source>
</evidence>
<name>A0A418PPL9_9BACT</name>
<keyword evidence="4" id="KW-1133">Transmembrane helix</keyword>
<feature type="transmembrane region" description="Helical" evidence="4">
    <location>
        <begin position="336"/>
        <end position="356"/>
    </location>
</feature>
<dbReference type="GO" id="GO:0016757">
    <property type="term" value="F:glycosyltransferase activity"/>
    <property type="evidence" value="ECO:0007669"/>
    <property type="project" value="UniProtKB-KW"/>
</dbReference>
<dbReference type="Gene3D" id="3.90.550.10">
    <property type="entry name" value="Spore Coat Polysaccharide Biosynthesis Protein SpsA, Chain A"/>
    <property type="match status" value="1"/>
</dbReference>
<evidence type="ECO:0000256" key="3">
    <source>
        <dbReference type="ARBA" id="ARBA00022679"/>
    </source>
</evidence>
<dbReference type="Pfam" id="PF00535">
    <property type="entry name" value="Glycos_transf_2"/>
    <property type="match status" value="1"/>
</dbReference>
<gene>
    <name evidence="6" type="ORF">D0X99_14530</name>
</gene>
<dbReference type="InterPro" id="IPR001173">
    <property type="entry name" value="Glyco_trans_2-like"/>
</dbReference>
<dbReference type="PANTHER" id="PTHR43630:SF1">
    <property type="entry name" value="POLY-BETA-1,6-N-ACETYL-D-GLUCOSAMINE SYNTHASE"/>
    <property type="match status" value="1"/>
</dbReference>
<keyword evidence="2" id="KW-0328">Glycosyltransferase</keyword>
<dbReference type="InterPro" id="IPR029044">
    <property type="entry name" value="Nucleotide-diphossugar_trans"/>
</dbReference>
<evidence type="ECO:0000313" key="6">
    <source>
        <dbReference type="EMBL" id="RIW14022.1"/>
    </source>
</evidence>
<feature type="transmembrane region" description="Helical" evidence="4">
    <location>
        <begin position="6"/>
        <end position="24"/>
    </location>
</feature>
<accession>A0A418PPL9</accession>
<evidence type="ECO:0000313" key="7">
    <source>
        <dbReference type="Proteomes" id="UP000283522"/>
    </source>
</evidence>
<keyword evidence="4" id="KW-0472">Membrane</keyword>
<dbReference type="OrthoDB" id="9800276at2"/>
<dbReference type="SUPFAM" id="SSF53448">
    <property type="entry name" value="Nucleotide-diphospho-sugar transferases"/>
    <property type="match status" value="1"/>
</dbReference>
<keyword evidence="4" id="KW-0812">Transmembrane</keyword>
<comment type="caution">
    <text evidence="6">The sequence shown here is derived from an EMBL/GenBank/DDBJ whole genome shotgun (WGS) entry which is preliminary data.</text>
</comment>
<dbReference type="PANTHER" id="PTHR43630">
    <property type="entry name" value="POLY-BETA-1,6-N-ACETYL-D-GLUCOSAMINE SYNTHASE"/>
    <property type="match status" value="1"/>
</dbReference>
<feature type="domain" description="Glycosyltransferase 2-like" evidence="5">
    <location>
        <begin position="42"/>
        <end position="186"/>
    </location>
</feature>
<dbReference type="AlphaFoldDB" id="A0A418PPL9"/>
<evidence type="ECO:0000256" key="1">
    <source>
        <dbReference type="ARBA" id="ARBA00006739"/>
    </source>
</evidence>
<keyword evidence="3 6" id="KW-0808">Transferase</keyword>
<reference evidence="6 7" key="1">
    <citation type="submission" date="2018-09" db="EMBL/GenBank/DDBJ databases">
        <authorList>
            <person name="Wang X."/>
            <person name="Du Z."/>
        </authorList>
    </citation>
    <scope>NUCLEOTIDE SEQUENCE [LARGE SCALE GENOMIC DNA]</scope>
    <source>
        <strain evidence="6 7">N3</strain>
    </source>
</reference>
<comment type="similarity">
    <text evidence="1">Belongs to the glycosyltransferase 2 family.</text>
</comment>
<evidence type="ECO:0000256" key="4">
    <source>
        <dbReference type="SAM" id="Phobius"/>
    </source>
</evidence>
<protein>
    <submittedName>
        <fullName evidence="6">Glycosyltransferase</fullName>
    </submittedName>
</protein>
<feature type="transmembrane region" description="Helical" evidence="4">
    <location>
        <begin position="278"/>
        <end position="300"/>
    </location>
</feature>
<dbReference type="RefSeq" id="WP_119478565.1">
    <property type="nucleotide sequence ID" value="NZ_QXML01000007.1"/>
</dbReference>
<keyword evidence="7" id="KW-1185">Reference proteome</keyword>